<dbReference type="PANTHER" id="PTHR30269:SF37">
    <property type="entry name" value="MEMBRANE TRANSPORTER PROTEIN"/>
    <property type="match status" value="1"/>
</dbReference>
<dbReference type="EMBL" id="FRAP01000024">
    <property type="protein sequence ID" value="SHL31816.1"/>
    <property type="molecule type" value="Genomic_DNA"/>
</dbReference>
<feature type="transmembrane region" description="Helical" evidence="8">
    <location>
        <begin position="98"/>
        <end position="116"/>
    </location>
</feature>
<feature type="transmembrane region" description="Helical" evidence="8">
    <location>
        <begin position="39"/>
        <end position="61"/>
    </location>
</feature>
<keyword evidence="5 8" id="KW-0812">Transmembrane</keyword>
<proteinExistence type="inferred from homology"/>
<comment type="similarity">
    <text evidence="2 8">Belongs to the 4-toluene sulfonate uptake permease (TSUP) (TC 2.A.102) family.</text>
</comment>
<comment type="subcellular location">
    <subcellularLocation>
        <location evidence="1 8">Cell membrane</location>
        <topology evidence="1 8">Multi-pass membrane protein</topology>
    </subcellularLocation>
</comment>
<feature type="transmembrane region" description="Helical" evidence="8">
    <location>
        <begin position="187"/>
        <end position="207"/>
    </location>
</feature>
<keyword evidence="7 8" id="KW-0472">Membrane</keyword>
<evidence type="ECO:0000313" key="9">
    <source>
        <dbReference type="EMBL" id="SHL31816.1"/>
    </source>
</evidence>
<evidence type="ECO:0000256" key="7">
    <source>
        <dbReference type="ARBA" id="ARBA00023136"/>
    </source>
</evidence>
<dbReference type="GO" id="GO:0005886">
    <property type="term" value="C:plasma membrane"/>
    <property type="evidence" value="ECO:0007669"/>
    <property type="project" value="UniProtKB-SubCell"/>
</dbReference>
<feature type="transmembrane region" description="Helical" evidence="8">
    <location>
        <begin position="7"/>
        <end position="33"/>
    </location>
</feature>
<gene>
    <name evidence="9" type="ORF">SAMN05443637_12468</name>
</gene>
<keyword evidence="3" id="KW-0813">Transport</keyword>
<dbReference type="RefSeq" id="WP_084755842.1">
    <property type="nucleotide sequence ID" value="NZ_FRAP01000024.1"/>
</dbReference>
<sequence length="240" mass="24247">MLPEPDFVIIGGVAALVGAIVQSSVGLGVGLVATPIVTLMFPSLMPGSILIAATVVPLLTLSRELRHADLRGLGWAFLGRVAGTPLGVWVVAAVSTQVLGAVVGLVVLAALAASAWSTQVPRNPVTLTAAGMVAGATGTATAIGGPPIALLYHRESGPRVRATLAVFFVVGALLSVLTLAVTGELPVVQVTAGLVLTPFVAAGFWLSGPLRRYLDAGRMRVAVLVVVGASALTLIGRSLL</sequence>
<evidence type="ECO:0000256" key="1">
    <source>
        <dbReference type="ARBA" id="ARBA00004651"/>
    </source>
</evidence>
<dbReference type="AlphaFoldDB" id="A0A1M6ZMX9"/>
<organism evidence="9 10">
    <name type="scientific">Pseudonocardia thermophila</name>
    <dbReference type="NCBI Taxonomy" id="1848"/>
    <lineage>
        <taxon>Bacteria</taxon>
        <taxon>Bacillati</taxon>
        <taxon>Actinomycetota</taxon>
        <taxon>Actinomycetes</taxon>
        <taxon>Pseudonocardiales</taxon>
        <taxon>Pseudonocardiaceae</taxon>
        <taxon>Pseudonocardia</taxon>
    </lineage>
</organism>
<feature type="transmembrane region" description="Helical" evidence="8">
    <location>
        <begin position="73"/>
        <end position="92"/>
    </location>
</feature>
<feature type="transmembrane region" description="Helical" evidence="8">
    <location>
        <begin position="162"/>
        <end position="181"/>
    </location>
</feature>
<keyword evidence="6 8" id="KW-1133">Transmembrane helix</keyword>
<dbReference type="OrthoDB" id="5472127at2"/>
<reference evidence="9 10" key="1">
    <citation type="submission" date="2016-11" db="EMBL/GenBank/DDBJ databases">
        <authorList>
            <person name="Jaros S."/>
            <person name="Januszkiewicz K."/>
            <person name="Wedrychowicz H."/>
        </authorList>
    </citation>
    <scope>NUCLEOTIDE SEQUENCE [LARGE SCALE GENOMIC DNA]</scope>
    <source>
        <strain evidence="9 10">DSM 43832</strain>
    </source>
</reference>
<evidence type="ECO:0000256" key="4">
    <source>
        <dbReference type="ARBA" id="ARBA00022475"/>
    </source>
</evidence>
<protein>
    <recommendedName>
        <fullName evidence="8">Probable membrane transporter protein</fullName>
    </recommendedName>
</protein>
<evidence type="ECO:0000256" key="3">
    <source>
        <dbReference type="ARBA" id="ARBA00022448"/>
    </source>
</evidence>
<dbReference type="InterPro" id="IPR052017">
    <property type="entry name" value="TSUP"/>
</dbReference>
<name>A0A1M6ZMX9_PSETH</name>
<evidence type="ECO:0000256" key="6">
    <source>
        <dbReference type="ARBA" id="ARBA00022989"/>
    </source>
</evidence>
<keyword evidence="4 8" id="KW-1003">Cell membrane</keyword>
<dbReference type="InterPro" id="IPR002781">
    <property type="entry name" value="TM_pro_TauE-like"/>
</dbReference>
<evidence type="ECO:0000256" key="2">
    <source>
        <dbReference type="ARBA" id="ARBA00009142"/>
    </source>
</evidence>
<dbReference type="STRING" id="1848.SAMN05443637_12468"/>
<evidence type="ECO:0000256" key="5">
    <source>
        <dbReference type="ARBA" id="ARBA00022692"/>
    </source>
</evidence>
<evidence type="ECO:0000313" key="10">
    <source>
        <dbReference type="Proteomes" id="UP000184363"/>
    </source>
</evidence>
<dbReference type="Pfam" id="PF01925">
    <property type="entry name" value="TauE"/>
    <property type="match status" value="1"/>
</dbReference>
<dbReference type="Proteomes" id="UP000184363">
    <property type="component" value="Unassembled WGS sequence"/>
</dbReference>
<accession>A0A1M6ZMX9</accession>
<keyword evidence="10" id="KW-1185">Reference proteome</keyword>
<dbReference type="PANTHER" id="PTHR30269">
    <property type="entry name" value="TRANSMEMBRANE PROTEIN YFCA"/>
    <property type="match status" value="1"/>
</dbReference>
<feature type="transmembrane region" description="Helical" evidence="8">
    <location>
        <begin position="219"/>
        <end position="239"/>
    </location>
</feature>
<evidence type="ECO:0000256" key="8">
    <source>
        <dbReference type="RuleBase" id="RU363041"/>
    </source>
</evidence>